<organism evidence="3">
    <name type="scientific">marine sediment metagenome</name>
    <dbReference type="NCBI Taxonomy" id="412755"/>
    <lineage>
        <taxon>unclassified sequences</taxon>
        <taxon>metagenomes</taxon>
        <taxon>ecological metagenomes</taxon>
    </lineage>
</organism>
<feature type="domain" description="Peptidase M28" evidence="2">
    <location>
        <begin position="79"/>
        <end position="299"/>
    </location>
</feature>
<dbReference type="AlphaFoldDB" id="A0A0F9K1H4"/>
<feature type="transmembrane region" description="Helical" evidence="1">
    <location>
        <begin position="329"/>
        <end position="350"/>
    </location>
</feature>
<dbReference type="SUPFAM" id="SSF53187">
    <property type="entry name" value="Zn-dependent exopeptidases"/>
    <property type="match status" value="1"/>
</dbReference>
<sequence length="368" mass="42132">MPYFSPNNLNIQNLDVELHFSGDNAYQYLQDQLDIGFRFPGTEERVNTTKYFISQFKQIDNNFTYILHNFNTHSIDCQNVLFKLNENRSNIVILGAHYDTRAKATKDLINKSAPVPGANDGASGSAVLIELAKVLYIQRENLSSQIWFLFFDAEDQGYDQGGPGMVEWDWVEGSTNFVNDIDNFYDSQHEKFDAMILLDMVGGKNLRFINEQYSTSSLLDELFAIGRELGYTTQFPSLPTKASILDDHKAFLDIGIPAADLIINFWNDQNWAFHHTTGDNLNNTDKYSLEITGRTVEQFIYNNYLNNSTKIERGNFPWHVDKDQTVVDIIMIFVIVIAIGAISILIINIVKYSSDRNESEKYGEIRYP</sequence>
<name>A0A0F9K1H4_9ZZZZ</name>
<keyword evidence="1" id="KW-0812">Transmembrane</keyword>
<dbReference type="PANTHER" id="PTHR12147">
    <property type="entry name" value="METALLOPEPTIDASE M28 FAMILY MEMBER"/>
    <property type="match status" value="1"/>
</dbReference>
<keyword evidence="1" id="KW-0472">Membrane</keyword>
<evidence type="ECO:0000313" key="3">
    <source>
        <dbReference type="EMBL" id="KKM75803.1"/>
    </source>
</evidence>
<dbReference type="GO" id="GO:0008235">
    <property type="term" value="F:metalloexopeptidase activity"/>
    <property type="evidence" value="ECO:0007669"/>
    <property type="project" value="InterPro"/>
</dbReference>
<evidence type="ECO:0000256" key="1">
    <source>
        <dbReference type="SAM" id="Phobius"/>
    </source>
</evidence>
<evidence type="ECO:0000259" key="2">
    <source>
        <dbReference type="Pfam" id="PF04389"/>
    </source>
</evidence>
<dbReference type="Pfam" id="PF04389">
    <property type="entry name" value="Peptidase_M28"/>
    <property type="match status" value="1"/>
</dbReference>
<dbReference type="InterPro" id="IPR007484">
    <property type="entry name" value="Peptidase_M28"/>
</dbReference>
<dbReference type="Gene3D" id="3.40.630.10">
    <property type="entry name" value="Zn peptidases"/>
    <property type="match status" value="1"/>
</dbReference>
<proteinExistence type="predicted"/>
<protein>
    <recommendedName>
        <fullName evidence="2">Peptidase M28 domain-containing protein</fullName>
    </recommendedName>
</protein>
<reference evidence="3" key="1">
    <citation type="journal article" date="2015" name="Nature">
        <title>Complex archaea that bridge the gap between prokaryotes and eukaryotes.</title>
        <authorList>
            <person name="Spang A."/>
            <person name="Saw J.H."/>
            <person name="Jorgensen S.L."/>
            <person name="Zaremba-Niedzwiedzka K."/>
            <person name="Martijn J."/>
            <person name="Lind A.E."/>
            <person name="van Eijk R."/>
            <person name="Schleper C."/>
            <person name="Guy L."/>
            <person name="Ettema T.J."/>
        </authorList>
    </citation>
    <scope>NUCLEOTIDE SEQUENCE</scope>
</reference>
<accession>A0A0F9K1H4</accession>
<dbReference type="PANTHER" id="PTHR12147:SF26">
    <property type="entry name" value="PEPTIDASE M28 DOMAIN-CONTAINING PROTEIN"/>
    <property type="match status" value="1"/>
</dbReference>
<keyword evidence="1" id="KW-1133">Transmembrane helix</keyword>
<gene>
    <name evidence="3" type="ORF">LCGC14_1386520</name>
</gene>
<comment type="caution">
    <text evidence="3">The sequence shown here is derived from an EMBL/GenBank/DDBJ whole genome shotgun (WGS) entry which is preliminary data.</text>
</comment>
<dbReference type="EMBL" id="LAZR01008911">
    <property type="protein sequence ID" value="KKM75803.1"/>
    <property type="molecule type" value="Genomic_DNA"/>
</dbReference>
<dbReference type="GO" id="GO:0006508">
    <property type="term" value="P:proteolysis"/>
    <property type="evidence" value="ECO:0007669"/>
    <property type="project" value="InterPro"/>
</dbReference>
<dbReference type="InterPro" id="IPR045175">
    <property type="entry name" value="M28_fam"/>
</dbReference>